<feature type="region of interest" description="Disordered" evidence="10">
    <location>
        <begin position="645"/>
        <end position="682"/>
    </location>
</feature>
<evidence type="ECO:0000256" key="3">
    <source>
        <dbReference type="ARBA" id="ARBA00022517"/>
    </source>
</evidence>
<dbReference type="InterPro" id="IPR040000">
    <property type="entry name" value="NOP9"/>
</dbReference>
<reference evidence="11 12" key="1">
    <citation type="journal article" date="2016" name="Genome Biol. Evol.">
        <title>Divergent and convergent evolution of fungal pathogenicity.</title>
        <authorList>
            <person name="Shang Y."/>
            <person name="Xiao G."/>
            <person name="Zheng P."/>
            <person name="Cen K."/>
            <person name="Zhan S."/>
            <person name="Wang C."/>
        </authorList>
    </citation>
    <scope>NUCLEOTIDE SEQUENCE [LARGE SCALE GENOMIC DNA]</scope>
    <source>
        <strain evidence="11 12">ARSEF 7405</strain>
    </source>
</reference>
<protein>
    <recommendedName>
        <fullName evidence="2">Nucleolar protein 9</fullName>
    </recommendedName>
    <alternativeName>
        <fullName evidence="8 9">Pumilio domain-containing protein NOP9</fullName>
    </alternativeName>
</protein>
<dbReference type="GO" id="GO:0030688">
    <property type="term" value="C:preribosome, small subunit precursor"/>
    <property type="evidence" value="ECO:0007669"/>
    <property type="project" value="TreeGrafter"/>
</dbReference>
<dbReference type="AlphaFoldDB" id="A0A168A9A0"/>
<organism evidence="11 12">
    <name type="scientific">Ascosphaera apis ARSEF 7405</name>
    <dbReference type="NCBI Taxonomy" id="392613"/>
    <lineage>
        <taxon>Eukaryota</taxon>
        <taxon>Fungi</taxon>
        <taxon>Dikarya</taxon>
        <taxon>Ascomycota</taxon>
        <taxon>Pezizomycotina</taxon>
        <taxon>Eurotiomycetes</taxon>
        <taxon>Eurotiomycetidae</taxon>
        <taxon>Onygenales</taxon>
        <taxon>Ascosphaeraceae</taxon>
        <taxon>Ascosphaera</taxon>
    </lineage>
</organism>
<dbReference type="Pfam" id="PF22493">
    <property type="entry name" value="PUF_NOP9"/>
    <property type="match status" value="1"/>
</dbReference>
<feature type="compositionally biased region" description="Basic and acidic residues" evidence="10">
    <location>
        <begin position="251"/>
        <end position="269"/>
    </location>
</feature>
<comment type="subcellular location">
    <subcellularLocation>
        <location evidence="1">Nucleus</location>
        <location evidence="1">Nucleolus</location>
    </subcellularLocation>
</comment>
<dbReference type="VEuPathDB" id="FungiDB:AAP_02427"/>
<evidence type="ECO:0000256" key="6">
    <source>
        <dbReference type="ARBA" id="ARBA00023242"/>
    </source>
</evidence>
<comment type="function">
    <text evidence="7">RNA-binding nucleolar protein required for pre-rRNA processing. Involved in production of 18S rRNA and assembly of small ribosomal subunit.</text>
</comment>
<feature type="region of interest" description="Disordered" evidence="10">
    <location>
        <begin position="1"/>
        <end position="56"/>
    </location>
</feature>
<dbReference type="InterPro" id="IPR016024">
    <property type="entry name" value="ARM-type_fold"/>
</dbReference>
<evidence type="ECO:0000256" key="7">
    <source>
        <dbReference type="ARBA" id="ARBA00024893"/>
    </source>
</evidence>
<dbReference type="GO" id="GO:0030686">
    <property type="term" value="C:90S preribosome"/>
    <property type="evidence" value="ECO:0007669"/>
    <property type="project" value="TreeGrafter"/>
</dbReference>
<feature type="compositionally biased region" description="Polar residues" evidence="10">
    <location>
        <begin position="673"/>
        <end position="682"/>
    </location>
</feature>
<keyword evidence="12" id="KW-1185">Reference proteome</keyword>
<feature type="region of interest" description="Disordered" evidence="10">
    <location>
        <begin position="248"/>
        <end position="273"/>
    </location>
</feature>
<dbReference type="Gene3D" id="1.25.10.10">
    <property type="entry name" value="Leucine-rich Repeat Variant"/>
    <property type="match status" value="3"/>
</dbReference>
<feature type="compositionally biased region" description="Basic residues" evidence="10">
    <location>
        <begin position="1"/>
        <end position="10"/>
    </location>
</feature>
<dbReference type="SMART" id="SM00025">
    <property type="entry name" value="Pumilio"/>
    <property type="match status" value="6"/>
</dbReference>
<proteinExistence type="predicted"/>
<dbReference type="PANTHER" id="PTHR13102:SF0">
    <property type="entry name" value="NUCLEOLAR PROTEIN 9"/>
    <property type="match status" value="1"/>
</dbReference>
<dbReference type="GO" id="GO:0003723">
    <property type="term" value="F:RNA binding"/>
    <property type="evidence" value="ECO:0007669"/>
    <property type="project" value="InterPro"/>
</dbReference>
<sequence>MPREKQKRGRRAEAQKKEEMKRKREEGEMQEDNLSKRLRPDGEEATSGQAGDDYIPLNDGVAMGGIGGDMPFYGLLDTEEQEYFSNANQMIDLNQFDSEEDRVIFIERVYEEADGKELKIACSQSCSRLMERMISMSTPKQLKNLFQKFTGHFLHLSQHRFASHCCESLFTYSALVVTKELTKHHKKENKDGKSEREDNVKMEDLILGAVAELSGNWGYLLTERFASHTIRVLLLVLAGEPLDKPAIIASKKKETPTAEKSQQDKELAGKRQVPASFTTTLEQMMKDLVAGLDETYLRALATHPIGNPVLQVLVMIELTHFGKSKAREESSLTHKLLPDEGMEEGTQAAGFVKGLLYDPVGSRLLETVIRCAPGKVFKAMFKNIFKERIGSYARNEIAAYVVVKVLERLSKEDLQACLTQILPEVPSLVERSRFVVIRTLIERGNIRGANMTPLAEALTQAFGDNPDTRLLNMLKISAETNEEGEEKKPEFGGKSSQSPAKLHGSLLAQAMVAAPGALCDFVQKGLLALDSDMLLKIAKDPVTSRVIQEALTQPTATQAFRRQFTIKLVPSISDLAADSSGSHVADSLWQATTDIFFIKERFATELANHELALRDSFFGRAVWRNWSMDLYKRQRGNWKALAKGITSTSNEAKPGDAQGQEAKKSRLQGTRGLHQQQLLEPD</sequence>
<feature type="compositionally biased region" description="Basic and acidic residues" evidence="10">
    <location>
        <begin position="11"/>
        <end position="42"/>
    </location>
</feature>
<evidence type="ECO:0000256" key="8">
    <source>
        <dbReference type="ARBA" id="ARBA00030932"/>
    </source>
</evidence>
<dbReference type="GO" id="GO:0000480">
    <property type="term" value="P:endonucleolytic cleavage in 5'-ETS of tricistronic rRNA transcript (SSU-rRNA, 5.8S rRNA, LSU-rRNA)"/>
    <property type="evidence" value="ECO:0007669"/>
    <property type="project" value="TreeGrafter"/>
</dbReference>
<dbReference type="GO" id="GO:0000447">
    <property type="term" value="P:endonucleolytic cleavage in ITS1 to separate SSU-rRNA from 5.8S rRNA and LSU-rRNA from tricistronic rRNA transcript (SSU-rRNA, 5.8S rRNA, LSU-rRNA)"/>
    <property type="evidence" value="ECO:0007669"/>
    <property type="project" value="TreeGrafter"/>
</dbReference>
<dbReference type="GO" id="GO:0000056">
    <property type="term" value="P:ribosomal small subunit export from nucleus"/>
    <property type="evidence" value="ECO:0007669"/>
    <property type="project" value="TreeGrafter"/>
</dbReference>
<evidence type="ECO:0000256" key="5">
    <source>
        <dbReference type="ARBA" id="ARBA00022737"/>
    </source>
</evidence>
<dbReference type="GO" id="GO:0000472">
    <property type="term" value="P:endonucleolytic cleavage to generate mature 5'-end of SSU-rRNA from (SSU-rRNA, 5.8S rRNA, LSU-rRNA)"/>
    <property type="evidence" value="ECO:0007669"/>
    <property type="project" value="TreeGrafter"/>
</dbReference>
<evidence type="ECO:0000256" key="1">
    <source>
        <dbReference type="ARBA" id="ARBA00004604"/>
    </source>
</evidence>
<keyword evidence="4" id="KW-0698">rRNA processing</keyword>
<dbReference type="OrthoDB" id="392571at2759"/>
<dbReference type="SUPFAM" id="SSF48371">
    <property type="entry name" value="ARM repeat"/>
    <property type="match status" value="1"/>
</dbReference>
<comment type="caution">
    <text evidence="11">The sequence shown here is derived from an EMBL/GenBank/DDBJ whole genome shotgun (WGS) entry which is preliminary data.</text>
</comment>
<evidence type="ECO:0000256" key="2">
    <source>
        <dbReference type="ARBA" id="ARBA00016427"/>
    </source>
</evidence>
<evidence type="ECO:0000256" key="10">
    <source>
        <dbReference type="SAM" id="MobiDB-lite"/>
    </source>
</evidence>
<evidence type="ECO:0000256" key="9">
    <source>
        <dbReference type="ARBA" id="ARBA00031929"/>
    </source>
</evidence>
<dbReference type="PANTHER" id="PTHR13102">
    <property type="entry name" value="NUCLEOLAR PROTEIN 9"/>
    <property type="match status" value="1"/>
</dbReference>
<name>A0A168A9A0_9EURO</name>
<keyword evidence="3" id="KW-0690">Ribosome biogenesis</keyword>
<dbReference type="InterPro" id="IPR011989">
    <property type="entry name" value="ARM-like"/>
</dbReference>
<dbReference type="EMBL" id="AZGZ01000008">
    <property type="protein sequence ID" value="KZZ93635.1"/>
    <property type="molecule type" value="Genomic_DNA"/>
</dbReference>
<evidence type="ECO:0000313" key="11">
    <source>
        <dbReference type="EMBL" id="KZZ93635.1"/>
    </source>
</evidence>
<keyword evidence="6" id="KW-0539">Nucleus</keyword>
<dbReference type="Proteomes" id="UP000242877">
    <property type="component" value="Unassembled WGS sequence"/>
</dbReference>
<evidence type="ECO:0000256" key="4">
    <source>
        <dbReference type="ARBA" id="ARBA00022552"/>
    </source>
</evidence>
<dbReference type="InterPro" id="IPR001313">
    <property type="entry name" value="Pumilio_RNA-bd_rpt"/>
</dbReference>
<keyword evidence="5" id="KW-0677">Repeat</keyword>
<evidence type="ECO:0000313" key="12">
    <source>
        <dbReference type="Proteomes" id="UP000242877"/>
    </source>
</evidence>
<dbReference type="GO" id="GO:0005730">
    <property type="term" value="C:nucleolus"/>
    <property type="evidence" value="ECO:0007669"/>
    <property type="project" value="UniProtKB-SubCell"/>
</dbReference>
<accession>A0A168A9A0</accession>
<gene>
    <name evidence="11" type="ORF">AAP_02427</name>
</gene>